<dbReference type="InterPro" id="IPR036388">
    <property type="entry name" value="WH-like_DNA-bd_sf"/>
</dbReference>
<dbReference type="EMBL" id="LJZO01000035">
    <property type="protein sequence ID" value="ROV92862.1"/>
    <property type="molecule type" value="Genomic_DNA"/>
</dbReference>
<keyword evidence="3" id="KW-0949">S-adenosyl-L-methionine</keyword>
<dbReference type="GO" id="GO:0008171">
    <property type="term" value="F:O-methyltransferase activity"/>
    <property type="evidence" value="ECO:0007669"/>
    <property type="project" value="InterPro"/>
</dbReference>
<evidence type="ECO:0000259" key="4">
    <source>
        <dbReference type="Pfam" id="PF00891"/>
    </source>
</evidence>
<dbReference type="GO" id="GO:0032259">
    <property type="term" value="P:methylation"/>
    <property type="evidence" value="ECO:0007669"/>
    <property type="project" value="UniProtKB-KW"/>
</dbReference>
<dbReference type="SUPFAM" id="SSF46785">
    <property type="entry name" value="Winged helix' DNA-binding domain"/>
    <property type="match status" value="1"/>
</dbReference>
<keyword evidence="6" id="KW-1185">Reference proteome</keyword>
<dbReference type="Gene3D" id="1.10.10.10">
    <property type="entry name" value="Winged helix-like DNA-binding domain superfamily/Winged helix DNA-binding domain"/>
    <property type="match status" value="1"/>
</dbReference>
<dbReference type="SUPFAM" id="SSF53335">
    <property type="entry name" value="S-adenosyl-L-methionine-dependent methyltransferases"/>
    <property type="match status" value="1"/>
</dbReference>
<feature type="domain" description="O-methyltransferase C-terminal" evidence="4">
    <location>
        <begin position="231"/>
        <end position="374"/>
    </location>
</feature>
<dbReference type="Proteomes" id="UP000284375">
    <property type="component" value="Unassembled WGS sequence"/>
</dbReference>
<name>A0A423VPD1_CYTCH</name>
<dbReference type="AlphaFoldDB" id="A0A423VPD1"/>
<dbReference type="OrthoDB" id="1535081at2759"/>
<gene>
    <name evidence="5" type="ORF">VSDG_06404</name>
</gene>
<dbReference type="InterPro" id="IPR029063">
    <property type="entry name" value="SAM-dependent_MTases_sf"/>
</dbReference>
<dbReference type="Pfam" id="PF00891">
    <property type="entry name" value="Methyltransf_2"/>
    <property type="match status" value="1"/>
</dbReference>
<reference evidence="5 6" key="1">
    <citation type="submission" date="2015-09" db="EMBL/GenBank/DDBJ databases">
        <title>Host preference determinants of Valsa canker pathogens revealed by comparative genomics.</title>
        <authorList>
            <person name="Yin Z."/>
            <person name="Huang L."/>
        </authorList>
    </citation>
    <scope>NUCLEOTIDE SEQUENCE [LARGE SCALE GENOMIC DNA]</scope>
    <source>
        <strain evidence="5 6">YSFL</strain>
    </source>
</reference>
<protein>
    <recommendedName>
        <fullName evidence="4">O-methyltransferase C-terminal domain-containing protein</fullName>
    </recommendedName>
</protein>
<dbReference type="InterPro" id="IPR016461">
    <property type="entry name" value="COMT-like"/>
</dbReference>
<evidence type="ECO:0000256" key="1">
    <source>
        <dbReference type="ARBA" id="ARBA00022603"/>
    </source>
</evidence>
<dbReference type="InterPro" id="IPR036390">
    <property type="entry name" value="WH_DNA-bd_sf"/>
</dbReference>
<dbReference type="InterPro" id="IPR001077">
    <property type="entry name" value="COMT_C"/>
</dbReference>
<sequence>MATAAPVTPEHLSQRTTSITDAIARISSAANAYAETSKKSLDNAASSSSSSKATEAAAQEALAVEVEKLLAEVQGPTGVMYGLLGSVCRATALRCLLDMGVFSALPADGTPMTADVLLSRLPGAGGSQDPVVVEKALLVRLLRCATAPGSGPLVEVAEETYAQTRFSSGVLGVPHLAAMFRQECWSYIAKFPERQANCNVSMKAQSFDGVWAVGLYPFAERLRQSGGDEKTPLVVDVGGGAGYTSRKIRELCADVEGMVVLQDLEGVLADAEDVDGVVKMPHDFFAEQPVKGAHIYYLRRILHDWSDDSSVTILKHLAAAMDRELPSRVVIAEQVLPASGVSSQSAYIDMAMMTFTGMERTEKQWGDLLARAGLRIERVYTAPGTPFGAIEAVLL</sequence>
<evidence type="ECO:0000313" key="6">
    <source>
        <dbReference type="Proteomes" id="UP000284375"/>
    </source>
</evidence>
<accession>A0A423VPD1</accession>
<dbReference type="PANTHER" id="PTHR43712">
    <property type="entry name" value="PUTATIVE (AFU_ORTHOLOGUE AFUA_4G14580)-RELATED"/>
    <property type="match status" value="1"/>
</dbReference>
<keyword evidence="1" id="KW-0489">Methyltransferase</keyword>
<organism evidence="5 6">
    <name type="scientific">Cytospora chrysosperma</name>
    <name type="common">Cytospora canker fungus</name>
    <name type="synonym">Sphaeria chrysosperma</name>
    <dbReference type="NCBI Taxonomy" id="252740"/>
    <lineage>
        <taxon>Eukaryota</taxon>
        <taxon>Fungi</taxon>
        <taxon>Dikarya</taxon>
        <taxon>Ascomycota</taxon>
        <taxon>Pezizomycotina</taxon>
        <taxon>Sordariomycetes</taxon>
        <taxon>Sordariomycetidae</taxon>
        <taxon>Diaporthales</taxon>
        <taxon>Cytosporaceae</taxon>
        <taxon>Cytospora</taxon>
    </lineage>
</organism>
<keyword evidence="2" id="KW-0808">Transferase</keyword>
<evidence type="ECO:0000256" key="3">
    <source>
        <dbReference type="ARBA" id="ARBA00022691"/>
    </source>
</evidence>
<evidence type="ECO:0000256" key="2">
    <source>
        <dbReference type="ARBA" id="ARBA00022679"/>
    </source>
</evidence>
<dbReference type="PROSITE" id="PS51683">
    <property type="entry name" value="SAM_OMT_II"/>
    <property type="match status" value="1"/>
</dbReference>
<proteinExistence type="predicted"/>
<evidence type="ECO:0000313" key="5">
    <source>
        <dbReference type="EMBL" id="ROV92862.1"/>
    </source>
</evidence>
<dbReference type="PANTHER" id="PTHR43712:SF1">
    <property type="entry name" value="HYPOTHETICAL O-METHYLTRANSFERASE (EUROFUNG)-RELATED"/>
    <property type="match status" value="1"/>
</dbReference>
<comment type="caution">
    <text evidence="5">The sequence shown here is derived from an EMBL/GenBank/DDBJ whole genome shotgun (WGS) entry which is preliminary data.</text>
</comment>
<dbReference type="Gene3D" id="3.40.50.150">
    <property type="entry name" value="Vaccinia Virus protein VP39"/>
    <property type="match status" value="1"/>
</dbReference>